<accession>A0A7I4YNZ6</accession>
<evidence type="ECO:0000256" key="3">
    <source>
        <dbReference type="ARBA" id="ARBA00022771"/>
    </source>
</evidence>
<sequence>MALSLLSQNRCTFGGCQLYFSSTDDLIAHIEFTHIPPLEEEYRQKASQAQSGPEENRASATPNMPLSCVYRLFQPAYNPTPCDPDVIRLTFNHYRKRPNESGSSNVQSLSSSLRKDESNSGDCVEDLSECSINDLEERFRCHVAECGKRFRSASGLRLHSRTTHGVILKDSVLSGHSSGSGSRPSSHNGHPPPTASPTKYAASRPYKCQQCSKRYKTTAGLSNHVEQSHKKQSGGCGTPSSTDSAPASPSPAVLDQLISQARAHGQATAAAAQEQQRAQQRPLPVQVASATGHQYGQMSAQPPLPVRSIPNTHSRYTQGHISSQQSSQLLQQHHSQTRRAQFANHQVQRVASCSPLQGHQSNTETNRNAATDGDEGSRVYNTPHVVESGPILLPPKQD</sequence>
<reference evidence="9" key="1">
    <citation type="submission" date="2020-12" db="UniProtKB">
        <authorList>
            <consortium name="WormBaseParasite"/>
        </authorList>
    </citation>
    <scope>IDENTIFICATION</scope>
    <source>
        <strain evidence="9">MHco3</strain>
    </source>
</reference>
<feature type="compositionally biased region" description="Polar residues" evidence="6">
    <location>
        <begin position="309"/>
        <end position="321"/>
    </location>
</feature>
<dbReference type="Pfam" id="PF00096">
    <property type="entry name" value="zf-C2H2"/>
    <property type="match status" value="1"/>
</dbReference>
<evidence type="ECO:0000313" key="8">
    <source>
        <dbReference type="Proteomes" id="UP000025227"/>
    </source>
</evidence>
<keyword evidence="4" id="KW-0862">Zinc</keyword>
<feature type="compositionally biased region" description="Low complexity" evidence="6">
    <location>
        <begin position="322"/>
        <end position="334"/>
    </location>
</feature>
<dbReference type="PANTHER" id="PTHR23057:SF0">
    <property type="entry name" value="JUXTAPOSED WITH ANOTHER ZINC FINGER PROTEIN 1"/>
    <property type="match status" value="1"/>
</dbReference>
<dbReference type="InterPro" id="IPR051580">
    <property type="entry name" value="ZnF-Chromatin_assoc"/>
</dbReference>
<feature type="domain" description="C2H2-type" evidence="7">
    <location>
        <begin position="139"/>
        <end position="164"/>
    </location>
</feature>
<feature type="compositionally biased region" description="Polar residues" evidence="6">
    <location>
        <begin position="288"/>
        <end position="300"/>
    </location>
</feature>
<keyword evidence="2" id="KW-0677">Repeat</keyword>
<feature type="compositionally biased region" description="Low complexity" evidence="6">
    <location>
        <begin position="238"/>
        <end position="252"/>
    </location>
</feature>
<feature type="compositionally biased region" description="Polar residues" evidence="6">
    <location>
        <begin position="343"/>
        <end position="369"/>
    </location>
</feature>
<feature type="domain" description="C2H2-type" evidence="7">
    <location>
        <begin position="206"/>
        <end position="234"/>
    </location>
</feature>
<keyword evidence="3 5" id="KW-0863">Zinc-finger</keyword>
<evidence type="ECO:0000313" key="9">
    <source>
        <dbReference type="WBParaSite" id="HCON_00118830-00001"/>
    </source>
</evidence>
<dbReference type="GO" id="GO:0008270">
    <property type="term" value="F:zinc ion binding"/>
    <property type="evidence" value="ECO:0007669"/>
    <property type="project" value="UniProtKB-KW"/>
</dbReference>
<protein>
    <submittedName>
        <fullName evidence="9">Zinc finger domain containing protein</fullName>
    </submittedName>
</protein>
<evidence type="ECO:0000256" key="1">
    <source>
        <dbReference type="ARBA" id="ARBA00022723"/>
    </source>
</evidence>
<dbReference type="Gene3D" id="3.30.160.60">
    <property type="entry name" value="Classic Zinc Finger"/>
    <property type="match status" value="2"/>
</dbReference>
<evidence type="ECO:0000256" key="5">
    <source>
        <dbReference type="PROSITE-ProRule" id="PRU00042"/>
    </source>
</evidence>
<proteinExistence type="predicted"/>
<name>A0A7I4YNZ6_HAECO</name>
<feature type="region of interest" description="Disordered" evidence="6">
    <location>
        <begin position="221"/>
        <end position="398"/>
    </location>
</feature>
<dbReference type="WBParaSite" id="HCON_00118830-00001">
    <property type="protein sequence ID" value="HCON_00118830-00001"/>
    <property type="gene ID" value="HCON_00118830"/>
</dbReference>
<evidence type="ECO:0000256" key="6">
    <source>
        <dbReference type="SAM" id="MobiDB-lite"/>
    </source>
</evidence>
<feature type="compositionally biased region" description="Low complexity" evidence="6">
    <location>
        <begin position="260"/>
        <end position="281"/>
    </location>
</feature>
<keyword evidence="8" id="KW-1185">Reference proteome</keyword>
<dbReference type="PANTHER" id="PTHR23057">
    <property type="entry name" value="JUXTAPOSED WITH ANOTHER ZINC FINGER PROTEIN 1"/>
    <property type="match status" value="1"/>
</dbReference>
<feature type="region of interest" description="Disordered" evidence="6">
    <location>
        <begin position="97"/>
        <end position="124"/>
    </location>
</feature>
<keyword evidence="1" id="KW-0479">Metal-binding</keyword>
<feature type="region of interest" description="Disordered" evidence="6">
    <location>
        <begin position="172"/>
        <end position="203"/>
    </location>
</feature>
<dbReference type="OMA" id="YNAPHIA"/>
<dbReference type="SUPFAM" id="SSF57667">
    <property type="entry name" value="beta-beta-alpha zinc fingers"/>
    <property type="match status" value="2"/>
</dbReference>
<dbReference type="AlphaFoldDB" id="A0A7I4YNZ6"/>
<feature type="compositionally biased region" description="Low complexity" evidence="6">
    <location>
        <begin position="101"/>
        <end position="112"/>
    </location>
</feature>
<evidence type="ECO:0000256" key="2">
    <source>
        <dbReference type="ARBA" id="ARBA00022737"/>
    </source>
</evidence>
<feature type="compositionally biased region" description="Low complexity" evidence="6">
    <location>
        <begin position="174"/>
        <end position="189"/>
    </location>
</feature>
<dbReference type="GO" id="GO:0005634">
    <property type="term" value="C:nucleus"/>
    <property type="evidence" value="ECO:0007669"/>
    <property type="project" value="TreeGrafter"/>
</dbReference>
<dbReference type="InterPro" id="IPR036236">
    <property type="entry name" value="Znf_C2H2_sf"/>
</dbReference>
<organism evidence="8 9">
    <name type="scientific">Haemonchus contortus</name>
    <name type="common">Barber pole worm</name>
    <dbReference type="NCBI Taxonomy" id="6289"/>
    <lineage>
        <taxon>Eukaryota</taxon>
        <taxon>Metazoa</taxon>
        <taxon>Ecdysozoa</taxon>
        <taxon>Nematoda</taxon>
        <taxon>Chromadorea</taxon>
        <taxon>Rhabditida</taxon>
        <taxon>Rhabditina</taxon>
        <taxon>Rhabditomorpha</taxon>
        <taxon>Strongyloidea</taxon>
        <taxon>Trichostrongylidae</taxon>
        <taxon>Haemonchus</taxon>
    </lineage>
</organism>
<evidence type="ECO:0000256" key="4">
    <source>
        <dbReference type="ARBA" id="ARBA00022833"/>
    </source>
</evidence>
<dbReference type="SMART" id="SM00355">
    <property type="entry name" value="ZnF_C2H2"/>
    <property type="match status" value="3"/>
</dbReference>
<dbReference type="OrthoDB" id="5863628at2759"/>
<dbReference type="PROSITE" id="PS50157">
    <property type="entry name" value="ZINC_FINGER_C2H2_2"/>
    <property type="match status" value="2"/>
</dbReference>
<dbReference type="PROSITE" id="PS00028">
    <property type="entry name" value="ZINC_FINGER_C2H2_1"/>
    <property type="match status" value="3"/>
</dbReference>
<dbReference type="InterPro" id="IPR013087">
    <property type="entry name" value="Znf_C2H2_type"/>
</dbReference>
<dbReference type="Proteomes" id="UP000025227">
    <property type="component" value="Unplaced"/>
</dbReference>
<evidence type="ECO:0000259" key="7">
    <source>
        <dbReference type="PROSITE" id="PS50157"/>
    </source>
</evidence>